<reference evidence="1 2" key="1">
    <citation type="submission" date="2022-10" db="EMBL/GenBank/DDBJ databases">
        <title>Defluviimonas sp. nov., isolated from ocean surface sediments.</title>
        <authorList>
            <person name="He W."/>
            <person name="Wang L."/>
            <person name="Zhang D.-F."/>
        </authorList>
    </citation>
    <scope>NUCLEOTIDE SEQUENCE [LARGE SCALE GENOMIC DNA]</scope>
    <source>
        <strain evidence="1 2">WL0024</strain>
    </source>
</reference>
<organism evidence="1 2">
    <name type="scientific">Albidovulum salinarum</name>
    <dbReference type="NCBI Taxonomy" id="2984153"/>
    <lineage>
        <taxon>Bacteria</taxon>
        <taxon>Pseudomonadati</taxon>
        <taxon>Pseudomonadota</taxon>
        <taxon>Alphaproteobacteria</taxon>
        <taxon>Rhodobacterales</taxon>
        <taxon>Paracoccaceae</taxon>
        <taxon>Albidovulum</taxon>
    </lineage>
</organism>
<proteinExistence type="predicted"/>
<dbReference type="InterPro" id="IPR018727">
    <property type="entry name" value="DUF2267"/>
</dbReference>
<comment type="caution">
    <text evidence="1">The sequence shown here is derived from an EMBL/GenBank/DDBJ whole genome shotgun (WGS) entry which is preliminary data.</text>
</comment>
<dbReference type="RefSeq" id="WP_263338761.1">
    <property type="nucleotide sequence ID" value="NZ_JAOVQO010000017.1"/>
</dbReference>
<dbReference type="Pfam" id="PF10025">
    <property type="entry name" value="DUF2267"/>
    <property type="match status" value="1"/>
</dbReference>
<accession>A0ABT2X7I4</accession>
<name>A0ABT2X7I4_9RHOB</name>
<dbReference type="InterPro" id="IPR038282">
    <property type="entry name" value="DUF2267_sf"/>
</dbReference>
<dbReference type="Proteomes" id="UP001209535">
    <property type="component" value="Unassembled WGS sequence"/>
</dbReference>
<sequence length="143" mass="15923">MSALGLKMIDEAVQSANIWVNEVDSRTGWDNKQRSYRLLRAVLHAVRDHLTVDEATDLGAQLPTLIRGIYYEGWNSARNPARMRHAEDFVAAVQRGFAPDPLGDADRAVRAVFDLLDSHIAPGEMKDVRGAFTKEVRSLFGMG</sequence>
<gene>
    <name evidence="1" type="ORF">OEZ60_16970</name>
</gene>
<dbReference type="Gene3D" id="1.10.490.110">
    <property type="entry name" value="Uncharacterized conserved protein DUF2267"/>
    <property type="match status" value="1"/>
</dbReference>
<evidence type="ECO:0000313" key="2">
    <source>
        <dbReference type="Proteomes" id="UP001209535"/>
    </source>
</evidence>
<dbReference type="EMBL" id="JAOVQO010000017">
    <property type="protein sequence ID" value="MCU9849694.1"/>
    <property type="molecule type" value="Genomic_DNA"/>
</dbReference>
<evidence type="ECO:0000313" key="1">
    <source>
        <dbReference type="EMBL" id="MCU9849694.1"/>
    </source>
</evidence>
<protein>
    <submittedName>
        <fullName evidence="1">DUF2267 domain-containing protein</fullName>
    </submittedName>
</protein>
<keyword evidence="2" id="KW-1185">Reference proteome</keyword>